<evidence type="ECO:0000256" key="1">
    <source>
        <dbReference type="ARBA" id="ARBA00004115"/>
    </source>
</evidence>
<evidence type="ECO:0000256" key="8">
    <source>
        <dbReference type="ARBA" id="ARBA00023136"/>
    </source>
</evidence>
<dbReference type="InterPro" id="IPR046756">
    <property type="entry name" value="VAS1/VOA1_TM"/>
</dbReference>
<dbReference type="HOGENOM" id="CLU_062461_0_0_1"/>
<organism evidence="13">
    <name type="scientific">Talaromyces marneffei PM1</name>
    <dbReference type="NCBI Taxonomy" id="1077442"/>
    <lineage>
        <taxon>Eukaryota</taxon>
        <taxon>Fungi</taxon>
        <taxon>Dikarya</taxon>
        <taxon>Ascomycota</taxon>
        <taxon>Pezizomycotina</taxon>
        <taxon>Eurotiomycetes</taxon>
        <taxon>Eurotiomycetidae</taxon>
        <taxon>Eurotiales</taxon>
        <taxon>Trichocomaceae</taxon>
        <taxon>Talaromyces</taxon>
        <taxon>Talaromyces sect. Talaromyces</taxon>
    </lineage>
</organism>
<evidence type="ECO:0000259" key="12">
    <source>
        <dbReference type="Pfam" id="PF20520"/>
    </source>
</evidence>
<comment type="subcellular location">
    <subcellularLocation>
        <location evidence="1">Endoplasmic reticulum membrane</location>
        <topology evidence="1">Single-pass type I membrane protein</topology>
    </subcellularLocation>
</comment>
<evidence type="ECO:0000256" key="2">
    <source>
        <dbReference type="ARBA" id="ARBA00008203"/>
    </source>
</evidence>
<keyword evidence="6" id="KW-0256">Endoplasmic reticulum</keyword>
<dbReference type="AlphaFoldDB" id="A0A093V2U0"/>
<feature type="transmembrane region" description="Helical" evidence="10">
    <location>
        <begin position="249"/>
        <end position="273"/>
    </location>
</feature>
<dbReference type="GO" id="GO:0071555">
    <property type="term" value="P:cell wall organization"/>
    <property type="evidence" value="ECO:0007669"/>
    <property type="project" value="UniProtKB-KW"/>
</dbReference>
<evidence type="ECO:0000256" key="11">
    <source>
        <dbReference type="SAM" id="SignalP"/>
    </source>
</evidence>
<dbReference type="GO" id="GO:0005789">
    <property type="term" value="C:endoplasmic reticulum membrane"/>
    <property type="evidence" value="ECO:0007669"/>
    <property type="project" value="UniProtKB-SubCell"/>
</dbReference>
<feature type="signal peptide" evidence="11">
    <location>
        <begin position="1"/>
        <end position="19"/>
    </location>
</feature>
<keyword evidence="7 10" id="KW-1133">Transmembrane helix</keyword>
<evidence type="ECO:0000256" key="5">
    <source>
        <dbReference type="ARBA" id="ARBA00022729"/>
    </source>
</evidence>
<comment type="caution">
    <text evidence="13">The sequence shown here is derived from an EMBL/GenBank/DDBJ whole genome shotgun (WGS) entry which is preliminary data.</text>
</comment>
<reference evidence="13" key="2">
    <citation type="journal article" date="2014" name="PLoS Genet.">
        <title>Signature gene expression reveals novel clues to the molecular mechanisms of dimorphic transition in Penicillium marneffei.</title>
        <authorList>
            <person name="Yang E."/>
            <person name="Wang G."/>
            <person name="Cai J."/>
            <person name="Woo P.C."/>
            <person name="Lau S.K."/>
            <person name="Yuen K.-Y."/>
            <person name="Chow W.-N."/>
            <person name="Lin X."/>
        </authorList>
    </citation>
    <scope>NUCLEOTIDE SEQUENCE</scope>
    <source>
        <strain evidence="13">PM1</strain>
    </source>
</reference>
<proteinExistence type="inferred from homology"/>
<keyword evidence="8 10" id="KW-0472">Membrane</keyword>
<gene>
    <name evidence="13" type="ORF">GQ26_0290630</name>
</gene>
<sequence length="293" mass="32261">MMISRKLMLLALRAAVVDALRDTSPFILLSTSELLSSASSNVVSATSLLSDVWSSLKTCPSDYYIIATQPGVHATDYSTQKATPRLREKVLGNDKAIRSNITVTEVVGLLDPTFIRNGLEQECGAQVTKIDGGASGISLEFKSGPRVIDITFPALSLHESRLQELSHNDAVLADVLDHIPSSKYTLIYVTTPREYEDEDLSSINYGSSDDLQEPIHQDLKRDFAESIREDDTSDNRSLFQKYQFLSPGIFMGFVVAFVLITILYVGISALVGLEVPYAAFEKDTSPNSQKKQQ</sequence>
<evidence type="ECO:0000256" key="6">
    <source>
        <dbReference type="ARBA" id="ARBA00022824"/>
    </source>
</evidence>
<feature type="domain" description="V-type proton ATPase subunit S1/VOA1 transmembrane" evidence="12">
    <location>
        <begin position="243"/>
        <end position="282"/>
    </location>
</feature>
<evidence type="ECO:0000256" key="9">
    <source>
        <dbReference type="ARBA" id="ARBA00023316"/>
    </source>
</evidence>
<dbReference type="eggNOG" id="ENOG502S6TD">
    <property type="taxonomic scope" value="Eukaryota"/>
</dbReference>
<evidence type="ECO:0000256" key="4">
    <source>
        <dbReference type="ARBA" id="ARBA00022692"/>
    </source>
</evidence>
<reference key="1">
    <citation type="journal article" date="2014" name="PLoS Genet.">
        <title>Signature Gene Expression Reveals Novel Clues to the Molecular Mechanisms of Dimorphic Transition in Penicillium marneffei.</title>
        <authorList>
            <person name="Yang E."/>
            <person name="Wang G."/>
            <person name="Cai J."/>
            <person name="Woo P.C."/>
            <person name="Lau S.K."/>
            <person name="Yuen K.-Y."/>
            <person name="Chow W.-N."/>
            <person name="Lin X."/>
        </authorList>
    </citation>
    <scope>NUCLEOTIDE SEQUENCE [LARGE SCALE GENOMIC DNA]</scope>
    <source>
        <strain>PM1</strain>
    </source>
</reference>
<dbReference type="PANTHER" id="PTHR28285:SF1">
    <property type="entry name" value="PROTEIN BIG1"/>
    <property type="match status" value="1"/>
</dbReference>
<dbReference type="GO" id="GO:0009272">
    <property type="term" value="P:fungal-type cell wall biogenesis"/>
    <property type="evidence" value="ECO:0007669"/>
    <property type="project" value="TreeGrafter"/>
</dbReference>
<evidence type="ECO:0000256" key="3">
    <source>
        <dbReference type="ARBA" id="ARBA00022089"/>
    </source>
</evidence>
<dbReference type="Pfam" id="PF20520">
    <property type="entry name" value="Ac45-VOA1_TM"/>
    <property type="match status" value="1"/>
</dbReference>
<comment type="similarity">
    <text evidence="2">Belongs to the BIG1 family.</text>
</comment>
<dbReference type="PANTHER" id="PTHR28285">
    <property type="entry name" value="PROTEIN BIG1"/>
    <property type="match status" value="1"/>
</dbReference>
<name>A0A093V2U0_TALMA</name>
<evidence type="ECO:0000256" key="10">
    <source>
        <dbReference type="SAM" id="Phobius"/>
    </source>
</evidence>
<keyword evidence="9" id="KW-0961">Cell wall biogenesis/degradation</keyword>
<dbReference type="EMBL" id="JPOX01000029">
    <property type="protein sequence ID" value="KFX44319.1"/>
    <property type="molecule type" value="Genomic_DNA"/>
</dbReference>
<protein>
    <recommendedName>
        <fullName evidence="3">Protein BIG1</fullName>
    </recommendedName>
</protein>
<evidence type="ECO:0000313" key="13">
    <source>
        <dbReference type="EMBL" id="KFX44319.1"/>
    </source>
</evidence>
<keyword evidence="5 11" id="KW-0732">Signal</keyword>
<dbReference type="GO" id="GO:0006078">
    <property type="term" value="P:(1-&gt;6)-beta-D-glucan biosynthetic process"/>
    <property type="evidence" value="ECO:0007669"/>
    <property type="project" value="TreeGrafter"/>
</dbReference>
<keyword evidence="4 10" id="KW-0812">Transmembrane</keyword>
<accession>A0A093V2U0</accession>
<feature type="chain" id="PRO_5001888826" description="Protein BIG1" evidence="11">
    <location>
        <begin position="20"/>
        <end position="293"/>
    </location>
</feature>
<evidence type="ECO:0000256" key="7">
    <source>
        <dbReference type="ARBA" id="ARBA00022989"/>
    </source>
</evidence>
<dbReference type="InterPro" id="IPR037654">
    <property type="entry name" value="Big1"/>
</dbReference>